<evidence type="ECO:0000256" key="6">
    <source>
        <dbReference type="ARBA" id="ARBA00023004"/>
    </source>
</evidence>
<protein>
    <submittedName>
        <fullName evidence="15">TonB-dependent receptor</fullName>
    </submittedName>
</protein>
<evidence type="ECO:0000256" key="4">
    <source>
        <dbReference type="ARBA" id="ARBA00022496"/>
    </source>
</evidence>
<dbReference type="InterPro" id="IPR039426">
    <property type="entry name" value="TonB-dep_rcpt-like"/>
</dbReference>
<evidence type="ECO:0000313" key="15">
    <source>
        <dbReference type="EMBL" id="MFC3301635.1"/>
    </source>
</evidence>
<evidence type="ECO:0000256" key="10">
    <source>
        <dbReference type="ARBA" id="ARBA00023237"/>
    </source>
</evidence>
<keyword evidence="16" id="KW-1185">Reference proteome</keyword>
<dbReference type="InterPro" id="IPR012910">
    <property type="entry name" value="Plug_dom"/>
</dbReference>
<dbReference type="InterPro" id="IPR036942">
    <property type="entry name" value="Beta-barrel_TonB_sf"/>
</dbReference>
<comment type="subcellular location">
    <subcellularLocation>
        <location evidence="1 11">Cell outer membrane</location>
        <topology evidence="1 11">Multi-pass membrane protein</topology>
    </subcellularLocation>
</comment>
<dbReference type="Pfam" id="PF00593">
    <property type="entry name" value="TonB_dep_Rec_b-barrel"/>
    <property type="match status" value="1"/>
</dbReference>
<name>A0ABV7MA40_9PROT</name>
<dbReference type="PANTHER" id="PTHR32552:SF81">
    <property type="entry name" value="TONB-DEPENDENT OUTER MEMBRANE RECEPTOR"/>
    <property type="match status" value="1"/>
</dbReference>
<evidence type="ECO:0000256" key="3">
    <source>
        <dbReference type="ARBA" id="ARBA00022452"/>
    </source>
</evidence>
<keyword evidence="15" id="KW-0675">Receptor</keyword>
<keyword evidence="5 11" id="KW-0812">Transmembrane</keyword>
<reference evidence="16" key="1">
    <citation type="journal article" date="2019" name="Int. J. Syst. Evol. Microbiol.">
        <title>The Global Catalogue of Microorganisms (GCM) 10K type strain sequencing project: providing services to taxonomists for standard genome sequencing and annotation.</title>
        <authorList>
            <consortium name="The Broad Institute Genomics Platform"/>
            <consortium name="The Broad Institute Genome Sequencing Center for Infectious Disease"/>
            <person name="Wu L."/>
            <person name="Ma J."/>
        </authorList>
    </citation>
    <scope>NUCLEOTIDE SEQUENCE [LARGE SCALE GENOMIC DNA]</scope>
    <source>
        <strain evidence="16">KCTC 22245</strain>
    </source>
</reference>
<dbReference type="InterPro" id="IPR000531">
    <property type="entry name" value="Beta-barrel_TonB"/>
</dbReference>
<feature type="domain" description="TonB-dependent receptor plug" evidence="14">
    <location>
        <begin position="41"/>
        <end position="150"/>
    </location>
</feature>
<evidence type="ECO:0000256" key="1">
    <source>
        <dbReference type="ARBA" id="ARBA00004571"/>
    </source>
</evidence>
<evidence type="ECO:0000313" key="16">
    <source>
        <dbReference type="Proteomes" id="UP001595607"/>
    </source>
</evidence>
<sequence length="748" mass="81313">MIAGIASAPALAQDEEDRGSISDLTDVITVTATKSADPEDVQDVPVAVTAFNSGTLDALNVRDLEDLTFSAPNVSLDDIGTARGQANFSIRGLGVNSSIGSIDPAVGVFVDGVYMGINSGIVFDLFDLESIELVRGPQGILFGRNTTGGAVLVNTGNPTDEFEGRISYIYETPIDDDRGGANHYIMGTVSGPIVEGKLNGKFGAFYNDDKGYFQNQLDGGNLGAADTKILRGALEWMPTDNLSFLAKAELFDSLSDGPVAQNRGIFERDSFDVSIDEVGFADVEAQTLSLRTDWELDFGTLTNITGYRNFTQNTLGDIDSTPAFLFHSDTQTEQEQISNELRYAGTWGAFDVKAGLFYFHQDIGVNENRDLPFLPPPLGNTTFTGGGVQDQDVYGVFTQVDWNATDALKLTGGLRFSYEEKDVAIAYVIPRIPPCDVLAGTCPTNDILSTGFEDDDAWQNLSPKLGFQWMPSGDAQVYGSWTRAFRSGGYNFRITDPRAFINQVITQTEIATDEEQVDSFELGTKLQGLEGRGQLNAAVFFTQIADMQREVNLSDPTAGVSQLITNTADADIFGIELEGQYLLTDSLLVMGNFGWIDAEYTDVRFDLNGDGLVTDADESLAIPRVPEFTYGATLVWEVPAGDMGDFTTRIGYQHRDEFAYTDNNFGWIQEADMLEFNVTWETPREGLTLSFFGENLLDTVQAGGDTQIPFGGPLSDGTNEPFGQYPAAGTLSPLKKGRLLGFQATLEF</sequence>
<feature type="domain" description="TonB-dependent receptor-like beta-barrel" evidence="13">
    <location>
        <begin position="280"/>
        <end position="696"/>
    </location>
</feature>
<evidence type="ECO:0000256" key="7">
    <source>
        <dbReference type="ARBA" id="ARBA00023065"/>
    </source>
</evidence>
<evidence type="ECO:0000256" key="2">
    <source>
        <dbReference type="ARBA" id="ARBA00022448"/>
    </source>
</evidence>
<accession>A0ABV7MA40</accession>
<keyword evidence="4" id="KW-0410">Iron transport</keyword>
<keyword evidence="9 11" id="KW-0472">Membrane</keyword>
<comment type="similarity">
    <text evidence="11 12">Belongs to the TonB-dependent receptor family.</text>
</comment>
<keyword evidence="8 12" id="KW-0798">TonB box</keyword>
<keyword evidence="2 11" id="KW-0813">Transport</keyword>
<evidence type="ECO:0000259" key="14">
    <source>
        <dbReference type="Pfam" id="PF07715"/>
    </source>
</evidence>
<keyword evidence="3 11" id="KW-1134">Transmembrane beta strand</keyword>
<keyword evidence="10 11" id="KW-0998">Cell outer membrane</keyword>
<dbReference type="Gene3D" id="2.40.170.20">
    <property type="entry name" value="TonB-dependent receptor, beta-barrel domain"/>
    <property type="match status" value="1"/>
</dbReference>
<evidence type="ECO:0000256" key="8">
    <source>
        <dbReference type="ARBA" id="ARBA00023077"/>
    </source>
</evidence>
<gene>
    <name evidence="15" type="ORF">ACFONP_02665</name>
</gene>
<dbReference type="EMBL" id="JBHRVA010000002">
    <property type="protein sequence ID" value="MFC3301635.1"/>
    <property type="molecule type" value="Genomic_DNA"/>
</dbReference>
<dbReference type="Pfam" id="PF07715">
    <property type="entry name" value="Plug"/>
    <property type="match status" value="1"/>
</dbReference>
<keyword evidence="6" id="KW-0408">Iron</keyword>
<dbReference type="SUPFAM" id="SSF56935">
    <property type="entry name" value="Porins"/>
    <property type="match status" value="1"/>
</dbReference>
<evidence type="ECO:0000256" key="11">
    <source>
        <dbReference type="PROSITE-ProRule" id="PRU01360"/>
    </source>
</evidence>
<evidence type="ECO:0000256" key="9">
    <source>
        <dbReference type="ARBA" id="ARBA00023136"/>
    </source>
</evidence>
<dbReference type="RefSeq" id="WP_189572992.1">
    <property type="nucleotide sequence ID" value="NZ_BMXU01000001.1"/>
</dbReference>
<organism evidence="15 16">
    <name type="scientific">Parvularcula lutaonensis</name>
    <dbReference type="NCBI Taxonomy" id="491923"/>
    <lineage>
        <taxon>Bacteria</taxon>
        <taxon>Pseudomonadati</taxon>
        <taxon>Pseudomonadota</taxon>
        <taxon>Alphaproteobacteria</taxon>
        <taxon>Parvularculales</taxon>
        <taxon>Parvularculaceae</taxon>
        <taxon>Parvularcula</taxon>
    </lineage>
</organism>
<proteinExistence type="inferred from homology"/>
<dbReference type="Proteomes" id="UP001595607">
    <property type="component" value="Unassembled WGS sequence"/>
</dbReference>
<evidence type="ECO:0000256" key="12">
    <source>
        <dbReference type="RuleBase" id="RU003357"/>
    </source>
</evidence>
<keyword evidence="7" id="KW-0406">Ion transport</keyword>
<dbReference type="PROSITE" id="PS52016">
    <property type="entry name" value="TONB_DEPENDENT_REC_3"/>
    <property type="match status" value="1"/>
</dbReference>
<evidence type="ECO:0000256" key="5">
    <source>
        <dbReference type="ARBA" id="ARBA00022692"/>
    </source>
</evidence>
<evidence type="ECO:0000259" key="13">
    <source>
        <dbReference type="Pfam" id="PF00593"/>
    </source>
</evidence>
<dbReference type="PANTHER" id="PTHR32552">
    <property type="entry name" value="FERRICHROME IRON RECEPTOR-RELATED"/>
    <property type="match status" value="1"/>
</dbReference>
<comment type="caution">
    <text evidence="15">The sequence shown here is derived from an EMBL/GenBank/DDBJ whole genome shotgun (WGS) entry which is preliminary data.</text>
</comment>